<proteinExistence type="predicted"/>
<keyword evidence="1" id="KW-0472">Membrane</keyword>
<evidence type="ECO:0000256" key="1">
    <source>
        <dbReference type="SAM" id="Phobius"/>
    </source>
</evidence>
<name>A0A8T7GZT2_9EURY</name>
<keyword evidence="1" id="KW-1133">Transmembrane helix</keyword>
<reference evidence="2" key="1">
    <citation type="submission" date="2020-05" db="EMBL/GenBank/DDBJ databases">
        <title>The first insight into the ecology of ammonia-tolerant syntrophic propionate oxidizing bacteria.</title>
        <authorList>
            <person name="Singh A."/>
            <person name="Schnurer A."/>
            <person name="Westerholm M."/>
        </authorList>
    </citation>
    <scope>NUCLEOTIDE SEQUENCE</scope>
    <source>
        <strain evidence="2">MAG54</strain>
    </source>
</reference>
<gene>
    <name evidence="2" type="ORF">HQQ74_00490</name>
</gene>
<protein>
    <submittedName>
        <fullName evidence="2">Uncharacterized protein</fullName>
    </submittedName>
</protein>
<organism evidence="2 3">
    <name type="scientific">Methanoculleus bourgensis</name>
    <dbReference type="NCBI Taxonomy" id="83986"/>
    <lineage>
        <taxon>Archaea</taxon>
        <taxon>Methanobacteriati</taxon>
        <taxon>Methanobacteriota</taxon>
        <taxon>Stenosarchaea group</taxon>
        <taxon>Methanomicrobia</taxon>
        <taxon>Methanomicrobiales</taxon>
        <taxon>Methanomicrobiaceae</taxon>
        <taxon>Methanoculleus</taxon>
    </lineage>
</organism>
<sequence>MMELNDWSLLIFGAFSSGMIGLFFSMFNQFLKEKSEVGRIAKGFYIEIKDLNNLISPIVEDFQSSGATVGSPYIVNSLFKKGQLTEGQPLYTDNGWYFVFQKDLVLFNHELIESTVLFYRKIVHASALLEEYLEMELATQNQSRAYTVQDNFFESLEIAHDLAPYLLTEFGKYNKKQQVKQWFRFNLLSIIEA</sequence>
<dbReference type="AlphaFoldDB" id="A0A8T7GZT2"/>
<evidence type="ECO:0000313" key="3">
    <source>
        <dbReference type="Proteomes" id="UP000737555"/>
    </source>
</evidence>
<evidence type="ECO:0000313" key="2">
    <source>
        <dbReference type="EMBL" id="NQS77187.1"/>
    </source>
</evidence>
<dbReference type="Proteomes" id="UP000737555">
    <property type="component" value="Unassembled WGS sequence"/>
</dbReference>
<dbReference type="EMBL" id="JABMJE010000003">
    <property type="protein sequence ID" value="NQS77187.1"/>
    <property type="molecule type" value="Genomic_DNA"/>
</dbReference>
<dbReference type="RefSeq" id="WP_214166868.1">
    <property type="nucleotide sequence ID" value="NZ_JAHAVR010000005.1"/>
</dbReference>
<keyword evidence="1" id="KW-0812">Transmembrane</keyword>
<feature type="transmembrane region" description="Helical" evidence="1">
    <location>
        <begin position="7"/>
        <end position="27"/>
    </location>
</feature>
<comment type="caution">
    <text evidence="2">The sequence shown here is derived from an EMBL/GenBank/DDBJ whole genome shotgun (WGS) entry which is preliminary data.</text>
</comment>
<accession>A0A8T7GZT2</accession>